<keyword evidence="3" id="KW-1185">Reference proteome</keyword>
<sequence length="189" mass="20896">MPHRPWHMIVIMSAIIAQIFEPGALRRLAAGEALFHAGDRVRLMFLVTEGQVSLLRPTAAGSPLILQRSRPGQVLAEASAYSPHYHCDAQASGEATLLTISVKQFRERLLAEPALADAWAAHLAHAVQEARLQAEIRTLRTTAERLDAWLGEGRALPAKGQWQDLAAELGVTREALYRELAKRRSLDVR</sequence>
<feature type="domain" description="Cyclic nucleotide-binding" evidence="1">
    <location>
        <begin position="11"/>
        <end position="79"/>
    </location>
</feature>
<dbReference type="SUPFAM" id="SSF51206">
    <property type="entry name" value="cAMP-binding domain-like"/>
    <property type="match status" value="1"/>
</dbReference>
<dbReference type="AlphaFoldDB" id="A0A5C4N5Z7"/>
<dbReference type="InterPro" id="IPR000595">
    <property type="entry name" value="cNMP-bd_dom"/>
</dbReference>
<dbReference type="PANTHER" id="PTHR24567:SF74">
    <property type="entry name" value="HTH-TYPE TRANSCRIPTIONAL REGULATOR ARCR"/>
    <property type="match status" value="1"/>
</dbReference>
<dbReference type="GO" id="GO:0003700">
    <property type="term" value="F:DNA-binding transcription factor activity"/>
    <property type="evidence" value="ECO:0007669"/>
    <property type="project" value="TreeGrafter"/>
</dbReference>
<comment type="caution">
    <text evidence="2">The sequence shown here is derived from an EMBL/GenBank/DDBJ whole genome shotgun (WGS) entry which is preliminary data.</text>
</comment>
<gene>
    <name evidence="2" type="ORF">FHG71_19765</name>
</gene>
<evidence type="ECO:0000313" key="2">
    <source>
        <dbReference type="EMBL" id="TNC63126.1"/>
    </source>
</evidence>
<dbReference type="EMBL" id="VDFV01000052">
    <property type="protein sequence ID" value="TNC63126.1"/>
    <property type="molecule type" value="Genomic_DNA"/>
</dbReference>
<proteinExistence type="predicted"/>
<dbReference type="CDD" id="cd00038">
    <property type="entry name" value="CAP_ED"/>
    <property type="match status" value="1"/>
</dbReference>
<dbReference type="Gene3D" id="2.60.120.10">
    <property type="entry name" value="Jelly Rolls"/>
    <property type="match status" value="1"/>
</dbReference>
<organism evidence="2 3">
    <name type="scientific">Rubellimicrobium roseum</name>
    <dbReference type="NCBI Taxonomy" id="687525"/>
    <lineage>
        <taxon>Bacteria</taxon>
        <taxon>Pseudomonadati</taxon>
        <taxon>Pseudomonadota</taxon>
        <taxon>Alphaproteobacteria</taxon>
        <taxon>Rhodobacterales</taxon>
        <taxon>Roseobacteraceae</taxon>
        <taxon>Rubellimicrobium</taxon>
    </lineage>
</organism>
<dbReference type="PANTHER" id="PTHR24567">
    <property type="entry name" value="CRP FAMILY TRANSCRIPTIONAL REGULATORY PROTEIN"/>
    <property type="match status" value="1"/>
</dbReference>
<evidence type="ECO:0000259" key="1">
    <source>
        <dbReference type="PROSITE" id="PS50042"/>
    </source>
</evidence>
<dbReference type="Pfam" id="PF00027">
    <property type="entry name" value="cNMP_binding"/>
    <property type="match status" value="1"/>
</dbReference>
<dbReference type="RefSeq" id="WP_139083419.1">
    <property type="nucleotide sequence ID" value="NZ_VDFV01000052.1"/>
</dbReference>
<dbReference type="SMART" id="SM00100">
    <property type="entry name" value="cNMP"/>
    <property type="match status" value="1"/>
</dbReference>
<protein>
    <submittedName>
        <fullName evidence="2">Crp/Fnr family transcriptional regulator</fullName>
    </submittedName>
</protein>
<evidence type="ECO:0000313" key="3">
    <source>
        <dbReference type="Proteomes" id="UP000305709"/>
    </source>
</evidence>
<dbReference type="GO" id="GO:0005829">
    <property type="term" value="C:cytosol"/>
    <property type="evidence" value="ECO:0007669"/>
    <property type="project" value="TreeGrafter"/>
</dbReference>
<dbReference type="Proteomes" id="UP000305709">
    <property type="component" value="Unassembled WGS sequence"/>
</dbReference>
<dbReference type="PROSITE" id="PS50042">
    <property type="entry name" value="CNMP_BINDING_3"/>
    <property type="match status" value="1"/>
</dbReference>
<reference evidence="2 3" key="1">
    <citation type="submission" date="2019-06" db="EMBL/GenBank/DDBJ databases">
        <authorList>
            <person name="Jiang L."/>
        </authorList>
    </citation>
    <scope>NUCLEOTIDE SEQUENCE [LARGE SCALE GENOMIC DNA]</scope>
    <source>
        <strain evidence="2 3">YIM 48858</strain>
    </source>
</reference>
<dbReference type="OrthoDB" id="571714at2"/>
<dbReference type="InterPro" id="IPR050397">
    <property type="entry name" value="Env_Response_Regulators"/>
</dbReference>
<name>A0A5C4N5Z7_9RHOB</name>
<dbReference type="InterPro" id="IPR018490">
    <property type="entry name" value="cNMP-bd_dom_sf"/>
</dbReference>
<accession>A0A5C4N5Z7</accession>
<dbReference type="InterPro" id="IPR014710">
    <property type="entry name" value="RmlC-like_jellyroll"/>
</dbReference>